<feature type="compositionally biased region" description="Basic and acidic residues" evidence="1">
    <location>
        <begin position="28"/>
        <end position="92"/>
    </location>
</feature>
<evidence type="ECO:0000256" key="1">
    <source>
        <dbReference type="SAM" id="MobiDB-lite"/>
    </source>
</evidence>
<feature type="region of interest" description="Disordered" evidence="1">
    <location>
        <begin position="28"/>
        <end position="98"/>
    </location>
</feature>
<evidence type="ECO:0000313" key="2">
    <source>
        <dbReference type="EMBL" id="TCO76709.1"/>
    </source>
</evidence>
<protein>
    <submittedName>
        <fullName evidence="2">Uncharacterized protein</fullName>
    </submittedName>
</protein>
<organism evidence="2 3">
    <name type="scientific">Chromatocurvus halotolerans</name>
    <dbReference type="NCBI Taxonomy" id="1132028"/>
    <lineage>
        <taxon>Bacteria</taxon>
        <taxon>Pseudomonadati</taxon>
        <taxon>Pseudomonadota</taxon>
        <taxon>Gammaproteobacteria</taxon>
        <taxon>Cellvibrionales</taxon>
        <taxon>Halieaceae</taxon>
        <taxon>Chromatocurvus</taxon>
    </lineage>
</organism>
<dbReference type="EMBL" id="SLWX01000004">
    <property type="protein sequence ID" value="TCO76709.1"/>
    <property type="molecule type" value="Genomic_DNA"/>
</dbReference>
<comment type="caution">
    <text evidence="2">The sequence shown here is derived from an EMBL/GenBank/DDBJ whole genome shotgun (WGS) entry which is preliminary data.</text>
</comment>
<name>A0A4R2KZ41_9GAMM</name>
<accession>A0A4R2KZ41</accession>
<dbReference type="Proteomes" id="UP000294980">
    <property type="component" value="Unassembled WGS sequence"/>
</dbReference>
<reference evidence="2 3" key="1">
    <citation type="submission" date="2019-03" db="EMBL/GenBank/DDBJ databases">
        <title>Genomic Encyclopedia of Type Strains, Phase IV (KMG-IV): sequencing the most valuable type-strain genomes for metagenomic binning, comparative biology and taxonomic classification.</title>
        <authorList>
            <person name="Goeker M."/>
        </authorList>
    </citation>
    <scope>NUCLEOTIDE SEQUENCE [LARGE SCALE GENOMIC DNA]</scope>
    <source>
        <strain evidence="2 3">DSM 23344</strain>
    </source>
</reference>
<evidence type="ECO:0000313" key="3">
    <source>
        <dbReference type="Proteomes" id="UP000294980"/>
    </source>
</evidence>
<proteinExistence type="predicted"/>
<dbReference type="AlphaFoldDB" id="A0A4R2KZ41"/>
<keyword evidence="3" id="KW-1185">Reference proteome</keyword>
<gene>
    <name evidence="2" type="ORF">EV688_104163</name>
</gene>
<sequence length="123" mass="13824">MALLLLAPPLAAQPVVPSWLRDVLEARGEAAGNREGRRDEQRHSDRRRQGEDDPDGVRDDAARSRALDWRAEPREPRLDARSAARRAQDAHGGRVLGVKRTGDSYRVRLLLDEGRVTTVTIRE</sequence>